<name>A0ACC0XE75_9ROSI</name>
<dbReference type="EMBL" id="CM047747">
    <property type="protein sequence ID" value="KAJ0016683.1"/>
    <property type="molecule type" value="Genomic_DNA"/>
</dbReference>
<gene>
    <name evidence="1" type="ORF">Pint_11033</name>
</gene>
<protein>
    <submittedName>
        <fullName evidence="1">Uncharacterized protein</fullName>
    </submittedName>
</protein>
<organism evidence="1 2">
    <name type="scientific">Pistacia integerrima</name>
    <dbReference type="NCBI Taxonomy" id="434235"/>
    <lineage>
        <taxon>Eukaryota</taxon>
        <taxon>Viridiplantae</taxon>
        <taxon>Streptophyta</taxon>
        <taxon>Embryophyta</taxon>
        <taxon>Tracheophyta</taxon>
        <taxon>Spermatophyta</taxon>
        <taxon>Magnoliopsida</taxon>
        <taxon>eudicotyledons</taxon>
        <taxon>Gunneridae</taxon>
        <taxon>Pentapetalae</taxon>
        <taxon>rosids</taxon>
        <taxon>malvids</taxon>
        <taxon>Sapindales</taxon>
        <taxon>Anacardiaceae</taxon>
        <taxon>Pistacia</taxon>
    </lineage>
</organism>
<dbReference type="Proteomes" id="UP001163603">
    <property type="component" value="Chromosome 12"/>
</dbReference>
<sequence length="283" mass="32734">MTIHQLHQALKELEEEDAQAKIDLLKVDPCHWSKAYFDTYSKCDMVDNNLCEEFNYSIIKARLWQLSGIPCPHVICVLYIREERIKDYVLEWYTKERYFKLYDNVIEPLNGDLLWPMTGKQPILPPESKKLLDRPKKNRRKEMDERTTTTTKRSRNGRIMTCNVCKVTGHNARTCTKSKASTVDNANAQRDSSTRQKTKQQHKGSGKRWHKKTPIEGYGVYIDTDTGMTTYNVREEGPLIQPGTPHSCMIRRMMGDEHLVGSSQIASNNTTYGNDHVSQSSRM</sequence>
<keyword evidence="2" id="KW-1185">Reference proteome</keyword>
<proteinExistence type="predicted"/>
<evidence type="ECO:0000313" key="1">
    <source>
        <dbReference type="EMBL" id="KAJ0016683.1"/>
    </source>
</evidence>
<comment type="caution">
    <text evidence="1">The sequence shown here is derived from an EMBL/GenBank/DDBJ whole genome shotgun (WGS) entry which is preliminary data.</text>
</comment>
<reference evidence="2" key="1">
    <citation type="journal article" date="2023" name="G3 (Bethesda)">
        <title>Genome assembly and association tests identify interacting loci associated with vigor, precocity, and sex in interspecific pistachio rootstocks.</title>
        <authorList>
            <person name="Palmer W."/>
            <person name="Jacygrad E."/>
            <person name="Sagayaradj S."/>
            <person name="Cavanaugh K."/>
            <person name="Han R."/>
            <person name="Bertier L."/>
            <person name="Beede B."/>
            <person name="Kafkas S."/>
            <person name="Golino D."/>
            <person name="Preece J."/>
            <person name="Michelmore R."/>
        </authorList>
    </citation>
    <scope>NUCLEOTIDE SEQUENCE [LARGE SCALE GENOMIC DNA]</scope>
</reference>
<accession>A0ACC0XE75</accession>
<evidence type="ECO:0000313" key="2">
    <source>
        <dbReference type="Proteomes" id="UP001163603"/>
    </source>
</evidence>